<dbReference type="InterPro" id="IPR019758">
    <property type="entry name" value="Pept_S26A_signal_pept_1_CS"/>
</dbReference>
<dbReference type="EMBL" id="WVHS01000004">
    <property type="protein sequence ID" value="MXV17002.1"/>
    <property type="molecule type" value="Genomic_DNA"/>
</dbReference>
<dbReference type="NCBIfam" id="TIGR02227">
    <property type="entry name" value="sigpep_I_bact"/>
    <property type="match status" value="1"/>
</dbReference>
<dbReference type="Proteomes" id="UP000451233">
    <property type="component" value="Unassembled WGS sequence"/>
</dbReference>
<organism evidence="9 10">
    <name type="scientific">Hufsiella ginkgonis</name>
    <dbReference type="NCBI Taxonomy" id="2695274"/>
    <lineage>
        <taxon>Bacteria</taxon>
        <taxon>Pseudomonadati</taxon>
        <taxon>Bacteroidota</taxon>
        <taxon>Sphingobacteriia</taxon>
        <taxon>Sphingobacteriales</taxon>
        <taxon>Sphingobacteriaceae</taxon>
        <taxon>Hufsiella</taxon>
    </lineage>
</organism>
<comment type="similarity">
    <text evidence="2 7">Belongs to the peptidase S26 family.</text>
</comment>
<evidence type="ECO:0000259" key="8">
    <source>
        <dbReference type="Pfam" id="PF10502"/>
    </source>
</evidence>
<keyword evidence="5 7" id="KW-0378">Hydrolase</keyword>
<evidence type="ECO:0000256" key="4">
    <source>
        <dbReference type="ARBA" id="ARBA00019232"/>
    </source>
</evidence>
<dbReference type="GO" id="GO:0016020">
    <property type="term" value="C:membrane"/>
    <property type="evidence" value="ECO:0007669"/>
    <property type="project" value="UniProtKB-SubCell"/>
</dbReference>
<comment type="subcellular location">
    <subcellularLocation>
        <location evidence="7">Membrane</location>
        <topology evidence="7">Single-pass type II membrane protein</topology>
    </subcellularLocation>
</comment>
<keyword evidence="7" id="KW-0645">Protease</keyword>
<sequence length="398" mass="45724">MSWKFWKKNSDKKKPAKKKSAAREWVDAIVFAVVAATLIRGLFIEAYTIPTGSMEKSLLIGDFLFVSKVNYGARMPITPVAFPFAHHTMPLTGTKAYWDGIQWKYRRLPGLSEIKRGDVVVFNYPEGDTVVVETQESASYYQLVRQMGRAVTRGNPGYTFVERPVDKRENYIKRCVGIAGDTLRIINAQIYLNGQAFEDSKTSQNEYLVTTDGTDFNRVTLEEMGIVATAISTTEYGMKLTREQSELIKTWGNVKSVTKQNKQPGQYESAVFPHNAKYNWNEDNFGPLIIPKKGWTVKLDSTTLPIYKRAIQVYEGNKWEERGTDVYINGVKATSYTFKMNYYWMMGDNRDDSLDSRFWGFVPEDHVVGKALFVWMSWNESGSFFSKIRWNRIFMGIH</sequence>
<dbReference type="PRINTS" id="PR00727">
    <property type="entry name" value="LEADERPTASE"/>
</dbReference>
<evidence type="ECO:0000313" key="9">
    <source>
        <dbReference type="EMBL" id="MXV17002.1"/>
    </source>
</evidence>
<dbReference type="GO" id="GO:0009003">
    <property type="term" value="F:signal peptidase activity"/>
    <property type="evidence" value="ECO:0007669"/>
    <property type="project" value="UniProtKB-EC"/>
</dbReference>
<evidence type="ECO:0000313" key="10">
    <source>
        <dbReference type="Proteomes" id="UP000451233"/>
    </source>
</evidence>
<evidence type="ECO:0000256" key="2">
    <source>
        <dbReference type="ARBA" id="ARBA00009370"/>
    </source>
</evidence>
<accession>A0A7K1Y1B9</accession>
<dbReference type="AlphaFoldDB" id="A0A7K1Y1B9"/>
<dbReference type="RefSeq" id="WP_160908013.1">
    <property type="nucleotide sequence ID" value="NZ_WVHS01000004.1"/>
</dbReference>
<comment type="caution">
    <text evidence="9">The sequence shown here is derived from an EMBL/GenBank/DDBJ whole genome shotgun (WGS) entry which is preliminary data.</text>
</comment>
<protein>
    <recommendedName>
        <fullName evidence="4 7">Signal peptidase I</fullName>
        <ecNumber evidence="3 7">3.4.21.89</ecNumber>
    </recommendedName>
</protein>
<dbReference type="Gene3D" id="2.10.109.10">
    <property type="entry name" value="Umud Fragment, subunit A"/>
    <property type="match status" value="2"/>
</dbReference>
<comment type="catalytic activity">
    <reaction evidence="1 7">
        <text>Cleavage of hydrophobic, N-terminal signal or leader sequences from secreted and periplasmic proteins.</text>
        <dbReference type="EC" id="3.4.21.89"/>
    </reaction>
</comment>
<proteinExistence type="inferred from homology"/>
<evidence type="ECO:0000256" key="7">
    <source>
        <dbReference type="RuleBase" id="RU362042"/>
    </source>
</evidence>
<dbReference type="PROSITE" id="PS00761">
    <property type="entry name" value="SPASE_I_3"/>
    <property type="match status" value="1"/>
</dbReference>
<name>A0A7K1Y1B9_9SPHI</name>
<dbReference type="InterPro" id="IPR000223">
    <property type="entry name" value="Pept_S26A_signal_pept_1"/>
</dbReference>
<dbReference type="PANTHER" id="PTHR43390">
    <property type="entry name" value="SIGNAL PEPTIDASE I"/>
    <property type="match status" value="1"/>
</dbReference>
<dbReference type="SUPFAM" id="SSF51306">
    <property type="entry name" value="LexA/Signal peptidase"/>
    <property type="match status" value="1"/>
</dbReference>
<keyword evidence="10" id="KW-1185">Reference proteome</keyword>
<dbReference type="CDD" id="cd06530">
    <property type="entry name" value="S26_SPase_I"/>
    <property type="match status" value="2"/>
</dbReference>
<dbReference type="EC" id="3.4.21.89" evidence="3 7"/>
<evidence type="ECO:0000256" key="5">
    <source>
        <dbReference type="ARBA" id="ARBA00022801"/>
    </source>
</evidence>
<feature type="domain" description="Peptidase S26" evidence="8">
    <location>
        <begin position="23"/>
        <end position="376"/>
    </location>
</feature>
<gene>
    <name evidence="9" type="primary">lepB</name>
    <name evidence="9" type="ORF">GS398_17010</name>
</gene>
<dbReference type="GO" id="GO:0004252">
    <property type="term" value="F:serine-type endopeptidase activity"/>
    <property type="evidence" value="ECO:0007669"/>
    <property type="project" value="InterPro"/>
</dbReference>
<feature type="active site" evidence="6">
    <location>
        <position position="53"/>
    </location>
</feature>
<evidence type="ECO:0000256" key="6">
    <source>
        <dbReference type="PIRSR" id="PIRSR600223-1"/>
    </source>
</evidence>
<dbReference type="Pfam" id="PF10502">
    <property type="entry name" value="Peptidase_S26"/>
    <property type="match status" value="1"/>
</dbReference>
<dbReference type="PANTHER" id="PTHR43390:SF1">
    <property type="entry name" value="CHLOROPLAST PROCESSING PEPTIDASE"/>
    <property type="match status" value="1"/>
</dbReference>
<evidence type="ECO:0000256" key="1">
    <source>
        <dbReference type="ARBA" id="ARBA00000677"/>
    </source>
</evidence>
<feature type="active site" evidence="6">
    <location>
        <position position="173"/>
    </location>
</feature>
<reference evidence="9 10" key="1">
    <citation type="submission" date="2019-11" db="EMBL/GenBank/DDBJ databases">
        <title>Pedobacter sp. HMF7056 Genome sequencing and assembly.</title>
        <authorList>
            <person name="Kang H."/>
            <person name="Kim H."/>
            <person name="Joh K."/>
        </authorList>
    </citation>
    <scope>NUCLEOTIDE SEQUENCE [LARGE SCALE GENOMIC DNA]</scope>
    <source>
        <strain evidence="9 10">HMF7056</strain>
    </source>
</reference>
<evidence type="ECO:0000256" key="3">
    <source>
        <dbReference type="ARBA" id="ARBA00013208"/>
    </source>
</evidence>
<dbReference type="InterPro" id="IPR036286">
    <property type="entry name" value="LexA/Signal_pep-like_sf"/>
</dbReference>
<dbReference type="InterPro" id="IPR019533">
    <property type="entry name" value="Peptidase_S26"/>
</dbReference>
<dbReference type="GO" id="GO:0006465">
    <property type="term" value="P:signal peptide processing"/>
    <property type="evidence" value="ECO:0007669"/>
    <property type="project" value="InterPro"/>
</dbReference>